<reference evidence="1 2" key="1">
    <citation type="journal article" date="2013" name="Genome Announc.">
        <title>Whole-Genome Sequence of the Clinical Strain Corynebacterium argentoratense DSM 44202, Isolated from a Human Throat Specimen.</title>
        <authorList>
            <person name="Bomholt C."/>
            <person name="Glaub A."/>
            <person name="Gravermann K."/>
            <person name="Albersmeier A."/>
            <person name="Brinkrolf K."/>
            <person name="Ruckert C."/>
            <person name="Tauch A."/>
        </authorList>
    </citation>
    <scope>NUCLEOTIDE SEQUENCE [LARGE SCALE GENOMIC DNA]</scope>
    <source>
        <strain evidence="1">DSM 44202</strain>
    </source>
</reference>
<dbReference type="Proteomes" id="UP000016943">
    <property type="component" value="Chromosome"/>
</dbReference>
<accession>U3GXW7</accession>
<proteinExistence type="predicted"/>
<sequence length="88" mass="9616">MCTAPDGRIGCADPHGRFITNGETLADHSNAAKLHREALEQGLINAAEVKGWNRNTNGVLPKDINDGPRMGDWFDFPPYEPDVGNPPF</sequence>
<gene>
    <name evidence="1" type="ORF">CARG_00250</name>
</gene>
<organism evidence="1 2">
    <name type="scientific">Corynebacterium argentoratense DSM 44202</name>
    <dbReference type="NCBI Taxonomy" id="1348662"/>
    <lineage>
        <taxon>Bacteria</taxon>
        <taxon>Bacillati</taxon>
        <taxon>Actinomycetota</taxon>
        <taxon>Actinomycetes</taxon>
        <taxon>Mycobacteriales</taxon>
        <taxon>Corynebacteriaceae</taxon>
        <taxon>Corynebacterium</taxon>
    </lineage>
</organism>
<evidence type="ECO:0000313" key="1">
    <source>
        <dbReference type="EMBL" id="AGU14257.1"/>
    </source>
</evidence>
<dbReference type="STRING" id="1348662.CARG_00250"/>
<keyword evidence="2" id="KW-1185">Reference proteome</keyword>
<dbReference type="KEGG" id="caz:CARG_00250"/>
<dbReference type="EMBL" id="CP006365">
    <property type="protein sequence ID" value="AGU14257.1"/>
    <property type="molecule type" value="Genomic_DNA"/>
</dbReference>
<protein>
    <submittedName>
        <fullName evidence="1">Uncharacterized protein</fullName>
    </submittedName>
</protein>
<name>U3GXW7_9CORY</name>
<evidence type="ECO:0000313" key="2">
    <source>
        <dbReference type="Proteomes" id="UP000016943"/>
    </source>
</evidence>
<dbReference type="HOGENOM" id="CLU_2463785_0_0_11"/>
<dbReference type="AlphaFoldDB" id="U3GXW7"/>